<reference evidence="1" key="1">
    <citation type="submission" date="2023-07" db="EMBL/GenBank/DDBJ databases">
        <title>Chromosome-level genome assembly of Artemia franciscana.</title>
        <authorList>
            <person name="Jo E."/>
        </authorList>
    </citation>
    <scope>NUCLEOTIDE SEQUENCE</scope>
    <source>
        <tissue evidence="1">Whole body</tissue>
    </source>
</reference>
<gene>
    <name evidence="1" type="ORF">QYM36_001851</name>
</gene>
<dbReference type="AlphaFoldDB" id="A0AA88LEA8"/>
<organism evidence="1 2">
    <name type="scientific">Artemia franciscana</name>
    <name type="common">Brine shrimp</name>
    <name type="synonym">Artemia sanfranciscana</name>
    <dbReference type="NCBI Taxonomy" id="6661"/>
    <lineage>
        <taxon>Eukaryota</taxon>
        <taxon>Metazoa</taxon>
        <taxon>Ecdysozoa</taxon>
        <taxon>Arthropoda</taxon>
        <taxon>Crustacea</taxon>
        <taxon>Branchiopoda</taxon>
        <taxon>Anostraca</taxon>
        <taxon>Artemiidae</taxon>
        <taxon>Artemia</taxon>
    </lineage>
</organism>
<name>A0AA88LEA8_ARTSF</name>
<dbReference type="Proteomes" id="UP001187531">
    <property type="component" value="Unassembled WGS sequence"/>
</dbReference>
<dbReference type="EMBL" id="JAVRJZ010000004">
    <property type="protein sequence ID" value="KAK2723329.1"/>
    <property type="molecule type" value="Genomic_DNA"/>
</dbReference>
<accession>A0AA88LEA8</accession>
<comment type="caution">
    <text evidence="1">The sequence shown here is derived from an EMBL/GenBank/DDBJ whole genome shotgun (WGS) entry which is preliminary data.</text>
</comment>
<evidence type="ECO:0000313" key="1">
    <source>
        <dbReference type="EMBL" id="KAK2723329.1"/>
    </source>
</evidence>
<sequence>MYSFSEKFLLMNIVNKVTDRRTVKQIKINAVPTRAVAIMVEIMVGSWGSKTNWITEAKLTPNEKLQTKRNDSLIQDICFVEPKHATPKNEMRANKAPTSGVTISVNNWMHVPRIHATVDM</sequence>
<evidence type="ECO:0000313" key="2">
    <source>
        <dbReference type="Proteomes" id="UP001187531"/>
    </source>
</evidence>
<protein>
    <submittedName>
        <fullName evidence="1">Uncharacterized protein</fullName>
    </submittedName>
</protein>
<proteinExistence type="predicted"/>
<keyword evidence="2" id="KW-1185">Reference proteome</keyword>